<feature type="binding site" evidence="11">
    <location>
        <position position="108"/>
    </location>
    <ligand>
        <name>a divalent metal cation</name>
        <dbReference type="ChEBI" id="CHEBI:60240"/>
    </ligand>
</feature>
<dbReference type="EMBL" id="MTSM01000007">
    <property type="protein sequence ID" value="OPX55716.1"/>
    <property type="molecule type" value="Genomic_DNA"/>
</dbReference>
<keyword evidence="11" id="KW-0479">Metal-binding</keyword>
<dbReference type="UniPathway" id="UPA00251">
    <property type="reaction ID" value="UER00322"/>
</dbReference>
<evidence type="ECO:0000256" key="9">
    <source>
        <dbReference type="ARBA" id="ARBA00049102"/>
    </source>
</evidence>
<evidence type="ECO:0000256" key="5">
    <source>
        <dbReference type="ARBA" id="ARBA00022490"/>
    </source>
</evidence>
<feature type="active site" description="Proton donor" evidence="11">
    <location>
        <position position="108"/>
    </location>
</feature>
<evidence type="ECO:0000256" key="6">
    <source>
        <dbReference type="ARBA" id="ARBA00023002"/>
    </source>
</evidence>
<keyword evidence="5 11" id="KW-0963">Cytoplasm</keyword>
<feature type="binding site" evidence="11">
    <location>
        <position position="147"/>
    </location>
    <ligand>
        <name>a divalent metal cation</name>
        <dbReference type="ChEBI" id="CHEBI:60240"/>
    </ligand>
</feature>
<dbReference type="NCBIfam" id="NF003727">
    <property type="entry name" value="PRK05330.1"/>
    <property type="match status" value="1"/>
</dbReference>
<evidence type="ECO:0000256" key="4">
    <source>
        <dbReference type="ARBA" id="ARBA00011738"/>
    </source>
</evidence>
<dbReference type="GO" id="GO:0006782">
    <property type="term" value="P:protoporphyrinogen IX biosynthetic process"/>
    <property type="evidence" value="ECO:0007669"/>
    <property type="project" value="UniProtKB-UniRule"/>
</dbReference>
<dbReference type="InterPro" id="IPR036406">
    <property type="entry name" value="Coprogen_oxidase_aer_sf"/>
</dbReference>
<keyword evidence="8 11" id="KW-0627">Porphyrin biosynthesis</keyword>
<dbReference type="InterPro" id="IPR001260">
    <property type="entry name" value="Coprogen_oxidase_aer"/>
</dbReference>
<evidence type="ECO:0000313" key="12">
    <source>
        <dbReference type="EMBL" id="OPX55716.1"/>
    </source>
</evidence>
<dbReference type="Proteomes" id="UP000191418">
    <property type="component" value="Unassembled WGS sequence"/>
</dbReference>
<keyword evidence="6 11" id="KW-0560">Oxidoreductase</keyword>
<feature type="site" description="Important for dimerization" evidence="11">
    <location>
        <position position="177"/>
    </location>
</feature>
<dbReference type="EC" id="1.3.3.3" evidence="11"/>
<comment type="caution">
    <text evidence="12">The sequence shown here is derived from an EMBL/GenBank/DDBJ whole genome shotgun (WGS) entry which is preliminary data.</text>
</comment>
<proteinExistence type="inferred from homology"/>
<comment type="pathway">
    <text evidence="2 11">Porphyrin-containing compound metabolism; protoporphyrin-IX biosynthesis; protoporphyrinogen-IX from coproporphyrinogen-III (O2 route): step 1/1.</text>
</comment>
<comment type="similarity">
    <text evidence="3 11">Belongs to the aerobic coproporphyrinogen-III oxidase family.</text>
</comment>
<name>A0A1T4NPY5_9GAMM</name>
<dbReference type="PANTHER" id="PTHR10755">
    <property type="entry name" value="COPROPORPHYRINOGEN III OXIDASE, MITOCHONDRIAL"/>
    <property type="match status" value="1"/>
</dbReference>
<keyword evidence="13" id="KW-1185">Reference proteome</keyword>
<evidence type="ECO:0000256" key="10">
    <source>
        <dbReference type="ARBA" id="ARBA00059657"/>
    </source>
</evidence>
<evidence type="ECO:0000256" key="2">
    <source>
        <dbReference type="ARBA" id="ARBA00005168"/>
    </source>
</evidence>
<accession>A0A1T4NPY5</accession>
<dbReference type="GO" id="GO:0005737">
    <property type="term" value="C:cytoplasm"/>
    <property type="evidence" value="ECO:0007669"/>
    <property type="project" value="UniProtKB-SubCell"/>
</dbReference>
<gene>
    <name evidence="11" type="primary">hemF</name>
    <name evidence="12" type="ORF">BTE48_07430</name>
</gene>
<comment type="subcellular location">
    <subcellularLocation>
        <location evidence="1 11">Cytoplasm</location>
    </subcellularLocation>
</comment>
<feature type="binding site" evidence="11">
    <location>
        <position position="98"/>
    </location>
    <ligand>
        <name>a divalent metal cation</name>
        <dbReference type="ChEBI" id="CHEBI:60240"/>
    </ligand>
</feature>
<dbReference type="GO" id="GO:0046872">
    <property type="term" value="F:metal ion binding"/>
    <property type="evidence" value="ECO:0007669"/>
    <property type="project" value="UniProtKB-KW"/>
</dbReference>
<sequence>MNTVDFDAVKRYLLDLQDRICAALAAEDGQANFVEDSWQREQGGGGRTRLITNGAVFEKGGVNFSHVFGGQLPASATAVRPELAGRSFQAAGVSLVMHPNNPYVPTSHMNVRIFVAEKEGEAPVWWVGGGYDLTPYYGFEQDCIDWHQVAKATCEPFGAEVYPRYKKWCDEYFYLKHRDEARGVGGLFFDDLNEWGFERCFEFIRAVGDSYVSAYQPIVNRRKDTAFGEREKKFQCYRRGRYVEFNLVFDRGTLFGLQSGGRTESILMSLPPVVHWDYAYQPESGSAEAELYDKFLPHREWV</sequence>
<comment type="catalytic activity">
    <reaction evidence="9 11">
        <text>coproporphyrinogen III + O2 + 2 H(+) = protoporphyrinogen IX + 2 CO2 + 2 H2O</text>
        <dbReference type="Rhea" id="RHEA:18257"/>
        <dbReference type="ChEBI" id="CHEBI:15377"/>
        <dbReference type="ChEBI" id="CHEBI:15378"/>
        <dbReference type="ChEBI" id="CHEBI:15379"/>
        <dbReference type="ChEBI" id="CHEBI:16526"/>
        <dbReference type="ChEBI" id="CHEBI:57307"/>
        <dbReference type="ChEBI" id="CHEBI:57309"/>
        <dbReference type="EC" id="1.3.3.3"/>
    </reaction>
</comment>
<dbReference type="PRINTS" id="PR00073">
    <property type="entry name" value="COPRGNOXDASE"/>
</dbReference>
<feature type="binding site" evidence="11">
    <location>
        <position position="177"/>
    </location>
    <ligand>
        <name>a divalent metal cation</name>
        <dbReference type="ChEBI" id="CHEBI:60240"/>
    </ligand>
</feature>
<evidence type="ECO:0000256" key="1">
    <source>
        <dbReference type="ARBA" id="ARBA00004496"/>
    </source>
</evidence>
<comment type="subunit">
    <text evidence="4 11">Homodimer.</text>
</comment>
<feature type="region of interest" description="Important for dimerization" evidence="11">
    <location>
        <begin position="242"/>
        <end position="277"/>
    </location>
</feature>
<protein>
    <recommendedName>
        <fullName evidence="11">Oxygen-dependent coproporphyrinogen-III oxidase</fullName>
        <shortName evidence="11">CPO</shortName>
        <shortName evidence="11">Coprogen oxidase</shortName>
        <shortName evidence="11">Coproporphyrinogenase</shortName>
        <ecNumber evidence="11">1.3.3.3</ecNumber>
    </recommendedName>
</protein>
<dbReference type="STRING" id="64969.SAMN02745127_01206"/>
<dbReference type="PIRSF" id="PIRSF000166">
    <property type="entry name" value="Coproporphyri_ox"/>
    <property type="match status" value="1"/>
</dbReference>
<dbReference type="RefSeq" id="WP_078744826.1">
    <property type="nucleotide sequence ID" value="NZ_FUXG01000006.1"/>
</dbReference>
<dbReference type="HAMAP" id="MF_00333">
    <property type="entry name" value="Coprogen_oxidas"/>
    <property type="match status" value="1"/>
</dbReference>
<feature type="binding site" evidence="11">
    <location>
        <position position="94"/>
    </location>
    <ligand>
        <name>substrate</name>
    </ligand>
</feature>
<evidence type="ECO:0000256" key="11">
    <source>
        <dbReference type="HAMAP-Rule" id="MF_00333"/>
    </source>
</evidence>
<evidence type="ECO:0000313" key="13">
    <source>
        <dbReference type="Proteomes" id="UP000191418"/>
    </source>
</evidence>
<dbReference type="FunFam" id="3.40.1500.10:FF:000001">
    <property type="entry name" value="Oxygen-dependent coproporphyrinogen-III oxidase"/>
    <property type="match status" value="1"/>
</dbReference>
<dbReference type="PROSITE" id="PS01021">
    <property type="entry name" value="COPROGEN_OXIDASE"/>
    <property type="match status" value="1"/>
</dbReference>
<dbReference type="Gene3D" id="3.40.1500.10">
    <property type="entry name" value="Coproporphyrinogen III oxidase, aerobic"/>
    <property type="match status" value="1"/>
</dbReference>
<dbReference type="InterPro" id="IPR018375">
    <property type="entry name" value="Coprogen_oxidase_CS"/>
</dbReference>
<comment type="cofactor">
    <cofactor evidence="11">
        <name>a divalent metal cation</name>
        <dbReference type="ChEBI" id="CHEBI:60240"/>
    </cofactor>
</comment>
<dbReference type="SUPFAM" id="SSF102886">
    <property type="entry name" value="Coproporphyrinogen III oxidase"/>
    <property type="match status" value="1"/>
</dbReference>
<comment type="function">
    <text evidence="10 11">Involved in the heme biosynthesis. Catalyzes the aerobic oxidative decarboxylation of propionate groups of rings A and B of coproporphyrinogen-III to yield the vinyl groups in protoporphyrinogen-IX.</text>
</comment>
<reference evidence="12 13" key="1">
    <citation type="submission" date="2017-01" db="EMBL/GenBank/DDBJ databases">
        <title>Genome Sequencing of a Marine Spirillum, Oceanospirillum multiglobuliferum ATCC 33336, from Japan.</title>
        <authorList>
            <person name="Carney J.G."/>
            <person name="Trachtenberg A.M."/>
            <person name="Rheaume B.A."/>
            <person name="Linnane J.D."/>
            <person name="Pitts N.L."/>
            <person name="Mykles D.L."/>
            <person name="Maclea K.S."/>
        </authorList>
    </citation>
    <scope>NUCLEOTIDE SEQUENCE [LARGE SCALE GENOMIC DNA]</scope>
    <source>
        <strain evidence="12 13">ATCC 33336</strain>
    </source>
</reference>
<dbReference type="OrthoDB" id="9777553at2"/>
<dbReference type="AlphaFoldDB" id="A0A1T4NPY5"/>
<evidence type="ECO:0000256" key="3">
    <source>
        <dbReference type="ARBA" id="ARBA00010644"/>
    </source>
</evidence>
<feature type="binding site" evidence="11">
    <location>
        <begin position="110"/>
        <end position="112"/>
    </location>
    <ligand>
        <name>substrate</name>
    </ligand>
</feature>
<organism evidence="12 13">
    <name type="scientific">Oceanospirillum multiglobuliferum</name>
    <dbReference type="NCBI Taxonomy" id="64969"/>
    <lineage>
        <taxon>Bacteria</taxon>
        <taxon>Pseudomonadati</taxon>
        <taxon>Pseudomonadota</taxon>
        <taxon>Gammaproteobacteria</taxon>
        <taxon>Oceanospirillales</taxon>
        <taxon>Oceanospirillaceae</taxon>
        <taxon>Oceanospirillum</taxon>
    </lineage>
</organism>
<keyword evidence="7 11" id="KW-0350">Heme biosynthesis</keyword>
<dbReference type="Pfam" id="PF01218">
    <property type="entry name" value="Coprogen_oxidas"/>
    <property type="match status" value="1"/>
</dbReference>
<dbReference type="PANTHER" id="PTHR10755:SF0">
    <property type="entry name" value="OXYGEN-DEPENDENT COPROPORPHYRINOGEN-III OXIDASE, MITOCHONDRIAL"/>
    <property type="match status" value="1"/>
</dbReference>
<evidence type="ECO:0000256" key="7">
    <source>
        <dbReference type="ARBA" id="ARBA00023133"/>
    </source>
</evidence>
<evidence type="ECO:0000256" key="8">
    <source>
        <dbReference type="ARBA" id="ARBA00023244"/>
    </source>
</evidence>
<dbReference type="GO" id="GO:0042803">
    <property type="term" value="F:protein homodimerization activity"/>
    <property type="evidence" value="ECO:0007669"/>
    <property type="project" value="UniProtKB-UniRule"/>
</dbReference>
<feature type="binding site" evidence="11">
    <location>
        <begin position="260"/>
        <end position="262"/>
    </location>
    <ligand>
        <name>substrate</name>
    </ligand>
</feature>
<dbReference type="GO" id="GO:0004109">
    <property type="term" value="F:coproporphyrinogen oxidase activity"/>
    <property type="evidence" value="ECO:0007669"/>
    <property type="project" value="UniProtKB-UniRule"/>
</dbReference>